<protein>
    <submittedName>
        <fullName evidence="2">Tetratricopeptide repeat protein</fullName>
    </submittedName>
</protein>
<dbReference type="SUPFAM" id="SSF48452">
    <property type="entry name" value="TPR-like"/>
    <property type="match status" value="1"/>
</dbReference>
<dbReference type="EMBL" id="CP115859">
    <property type="protein sequence ID" value="WBV59849.1"/>
    <property type="molecule type" value="Genomic_DNA"/>
</dbReference>
<name>A0ABY7QL22_9FLAO</name>
<dbReference type="Gene3D" id="1.25.40.10">
    <property type="entry name" value="Tetratricopeptide repeat domain"/>
    <property type="match status" value="1"/>
</dbReference>
<dbReference type="Proteomes" id="UP001210978">
    <property type="component" value="Chromosome"/>
</dbReference>
<feature type="repeat" description="TPR" evidence="1">
    <location>
        <begin position="246"/>
        <end position="279"/>
    </location>
</feature>
<accession>A0ABY7QL22</accession>
<keyword evidence="1" id="KW-0802">TPR repeat</keyword>
<dbReference type="PROSITE" id="PS50005">
    <property type="entry name" value="TPR"/>
    <property type="match status" value="1"/>
</dbReference>
<reference evidence="2 3" key="1">
    <citation type="submission" date="2023-01" db="EMBL/GenBank/DDBJ databases">
        <title>Complete genome of Chryseobacterium camelliae VAN22-5A.</title>
        <authorList>
            <person name="Zong G."/>
            <person name="Cao G."/>
        </authorList>
    </citation>
    <scope>NUCLEOTIDE SEQUENCE [LARGE SCALE GENOMIC DNA]</scope>
    <source>
        <strain evidence="2 3">VAN22-5A</strain>
    </source>
</reference>
<dbReference type="InterPro" id="IPR011990">
    <property type="entry name" value="TPR-like_helical_dom_sf"/>
</dbReference>
<dbReference type="RefSeq" id="WP_271148202.1">
    <property type="nucleotide sequence ID" value="NZ_CP115859.1"/>
</dbReference>
<evidence type="ECO:0000256" key="1">
    <source>
        <dbReference type="PROSITE-ProRule" id="PRU00339"/>
    </source>
</evidence>
<evidence type="ECO:0000313" key="2">
    <source>
        <dbReference type="EMBL" id="WBV59849.1"/>
    </source>
</evidence>
<evidence type="ECO:0000313" key="3">
    <source>
        <dbReference type="Proteomes" id="UP001210978"/>
    </source>
</evidence>
<gene>
    <name evidence="2" type="ORF">PFY12_12445</name>
</gene>
<keyword evidence="3" id="KW-1185">Reference proteome</keyword>
<sequence length="295" mass="34260">MKYFIAFITFFIFFNYSCKKSESKTTNSEIALNNKDNNHITNDLKQDNTPACKVTIQDRNIILNCDNKQTVYKDLIINEMSVSTEFIQEKGNSFSLLYDLNASDTKIKEKYVFVYSQKGLTLAYKEVIKFGREGVSLNKLYFNHYAMNGKTYEDIQSLGSDIHDNFNTSAPVNFLYDSQKRIFAKETYRSTPEDLYINYPKVAKPSLEITNIETANNQAYALQQIGENYSSHALLEEIIKKSPERVVAYLNLADSYWDLNDKNKAKETYQKYISLMKSQKKEVSKIPERAYQRSK</sequence>
<proteinExistence type="predicted"/>
<dbReference type="Pfam" id="PF13181">
    <property type="entry name" value="TPR_8"/>
    <property type="match status" value="1"/>
</dbReference>
<dbReference type="InterPro" id="IPR019734">
    <property type="entry name" value="TPR_rpt"/>
</dbReference>
<organism evidence="2 3">
    <name type="scientific">Chryseobacterium camelliae</name>
    <dbReference type="NCBI Taxonomy" id="1265445"/>
    <lineage>
        <taxon>Bacteria</taxon>
        <taxon>Pseudomonadati</taxon>
        <taxon>Bacteroidota</taxon>
        <taxon>Flavobacteriia</taxon>
        <taxon>Flavobacteriales</taxon>
        <taxon>Weeksellaceae</taxon>
        <taxon>Chryseobacterium group</taxon>
        <taxon>Chryseobacterium</taxon>
    </lineage>
</organism>